<dbReference type="GO" id="GO:0004523">
    <property type="term" value="F:RNA-DNA hybrid ribonuclease activity"/>
    <property type="evidence" value="ECO:0007669"/>
    <property type="project" value="InterPro"/>
</dbReference>
<evidence type="ECO:0000256" key="1">
    <source>
        <dbReference type="SAM" id="Coils"/>
    </source>
</evidence>
<dbReference type="InterPro" id="IPR044730">
    <property type="entry name" value="RNase_H-like_dom_plant"/>
</dbReference>
<feature type="region of interest" description="Disordered" evidence="2">
    <location>
        <begin position="127"/>
        <end position="148"/>
    </location>
</feature>
<evidence type="ECO:0000313" key="5">
    <source>
        <dbReference type="Proteomes" id="UP000593564"/>
    </source>
</evidence>
<feature type="compositionally biased region" description="Basic residues" evidence="2">
    <location>
        <begin position="17"/>
        <end position="27"/>
    </location>
</feature>
<accession>A0A7J7HDV5</accession>
<feature type="region of interest" description="Disordered" evidence="2">
    <location>
        <begin position="12"/>
        <end position="37"/>
    </location>
</feature>
<feature type="compositionally biased region" description="Basic and acidic residues" evidence="2">
    <location>
        <begin position="268"/>
        <end position="277"/>
    </location>
</feature>
<dbReference type="GO" id="GO:0003676">
    <property type="term" value="F:nucleic acid binding"/>
    <property type="evidence" value="ECO:0007669"/>
    <property type="project" value="InterPro"/>
</dbReference>
<dbReference type="Pfam" id="PF13456">
    <property type="entry name" value="RVT_3"/>
    <property type="match status" value="1"/>
</dbReference>
<dbReference type="AlphaFoldDB" id="A0A7J7HDV5"/>
<reference evidence="5" key="1">
    <citation type="journal article" date="2020" name="Nat. Commun.">
        <title>Genome assembly of wild tea tree DASZ reveals pedigree and selection history of tea varieties.</title>
        <authorList>
            <person name="Zhang W."/>
            <person name="Zhang Y."/>
            <person name="Qiu H."/>
            <person name="Guo Y."/>
            <person name="Wan H."/>
            <person name="Zhang X."/>
            <person name="Scossa F."/>
            <person name="Alseekh S."/>
            <person name="Zhang Q."/>
            <person name="Wang P."/>
            <person name="Xu L."/>
            <person name="Schmidt M.H."/>
            <person name="Jia X."/>
            <person name="Li D."/>
            <person name="Zhu A."/>
            <person name="Guo F."/>
            <person name="Chen W."/>
            <person name="Ni D."/>
            <person name="Usadel B."/>
            <person name="Fernie A.R."/>
            <person name="Wen W."/>
        </authorList>
    </citation>
    <scope>NUCLEOTIDE SEQUENCE [LARGE SCALE GENOMIC DNA]</scope>
    <source>
        <strain evidence="5">cv. G240</strain>
    </source>
</reference>
<dbReference type="GO" id="GO:0006338">
    <property type="term" value="P:chromatin remodeling"/>
    <property type="evidence" value="ECO:0007669"/>
    <property type="project" value="InterPro"/>
</dbReference>
<dbReference type="InterPro" id="IPR029523">
    <property type="entry name" value="INO80B/Ies2"/>
</dbReference>
<sequence>MEGFGGSSVFAATGCTTRKKRSNTPRRPRTDSHPIPNSYNILPNVQHIISACKKNWKDNGGFGDVNAFNRNGSENKLKTVKLKLGGVTRTIHTNSTEFRIDAPWLPKVQENIDNNRSCPLDMRKSLHKVPQKDFSRGGSGFGDEYSTRGKTNEAYNSELVRKSKRVPKRRVLDVGFSDDDEDEEIRYLGRLNASKVGTVCEDKEDESRKSRRIVNVLECGRRDNDTYVDDMAVYQSSKLGKYSTKRLKSEKAYEDDDYMEEEEPTSDDGPKVERKTLRKESVDLFREGKKEMIPSSGTGKTLVDLPTGSLPAPCKNQKEKLSEVEQQLKKAVAAQRRRLQSEKAAREAEAEAIRKILGQDSARKKREEKMRKQRNEVAQGKIASSMTLARSTVRWVMGPTGTIVTFSEDIGLPSIFNSVPCSYPPPREKCVGPNCTNSYKYRDSKSKLPLCMKLDFRTSMERYKDLDVARLTVLHTDQGRVLDGVSRCISMSSTLKGEAHAIWLACFLADVHNLQQVEIENDNRTMILLSVSEKVPPWEVGVLLRDIKTMASHRNFSFRWSPRHTKKVAHWLGKAALSGDLGSYWVNTPAPLAAFL</sequence>
<dbReference type="PANTHER" id="PTHR21561:SF16">
    <property type="entry name" value="PAPA-1-LIKE FAMILY PROTEIN _ ZINC FINGER (HIT TYPE) FAMILY PROTEIN"/>
    <property type="match status" value="1"/>
</dbReference>
<reference evidence="4 5" key="2">
    <citation type="submission" date="2020-07" db="EMBL/GenBank/DDBJ databases">
        <title>Genome assembly of wild tea tree DASZ reveals pedigree and selection history of tea varieties.</title>
        <authorList>
            <person name="Zhang W."/>
        </authorList>
    </citation>
    <scope>NUCLEOTIDE SEQUENCE [LARGE SCALE GENOMIC DNA]</scope>
    <source>
        <strain evidence="5">cv. G240</strain>
        <tissue evidence="4">Leaf</tissue>
    </source>
</reference>
<dbReference type="Pfam" id="PF04795">
    <property type="entry name" value="PAPA-1"/>
    <property type="match status" value="1"/>
</dbReference>
<name>A0A7J7HDV5_CAMSI</name>
<dbReference type="EMBL" id="JACBKZ010000005">
    <property type="protein sequence ID" value="KAF5950825.1"/>
    <property type="molecule type" value="Genomic_DNA"/>
</dbReference>
<dbReference type="GO" id="GO:0031011">
    <property type="term" value="C:Ino80 complex"/>
    <property type="evidence" value="ECO:0007669"/>
    <property type="project" value="InterPro"/>
</dbReference>
<dbReference type="PANTHER" id="PTHR21561">
    <property type="entry name" value="INO80 COMPLEX SUBUNIT B"/>
    <property type="match status" value="1"/>
</dbReference>
<gene>
    <name evidence="4" type="ORF">HYC85_012818</name>
</gene>
<feature type="domain" description="INO80 complex subunit B-like conserved region" evidence="3">
    <location>
        <begin position="325"/>
        <end position="410"/>
    </location>
</feature>
<dbReference type="CDD" id="cd06222">
    <property type="entry name" value="RNase_H_like"/>
    <property type="match status" value="1"/>
</dbReference>
<evidence type="ECO:0000259" key="3">
    <source>
        <dbReference type="SMART" id="SM01406"/>
    </source>
</evidence>
<evidence type="ECO:0000256" key="2">
    <source>
        <dbReference type="SAM" id="MobiDB-lite"/>
    </source>
</evidence>
<dbReference type="Proteomes" id="UP000593564">
    <property type="component" value="Unassembled WGS sequence"/>
</dbReference>
<dbReference type="SMART" id="SM01406">
    <property type="entry name" value="PAPA-1"/>
    <property type="match status" value="1"/>
</dbReference>
<feature type="region of interest" description="Disordered" evidence="2">
    <location>
        <begin position="245"/>
        <end position="277"/>
    </location>
</feature>
<comment type="caution">
    <text evidence="4">The sequence shown here is derived from an EMBL/GenBank/DDBJ whole genome shotgun (WGS) entry which is preliminary data.</text>
</comment>
<feature type="coiled-coil region" evidence="1">
    <location>
        <begin position="314"/>
        <end position="351"/>
    </location>
</feature>
<feature type="region of interest" description="Disordered" evidence="2">
    <location>
        <begin position="360"/>
        <end position="379"/>
    </location>
</feature>
<protein>
    <recommendedName>
        <fullName evidence="3">INO80 complex subunit B-like conserved region domain-containing protein</fullName>
    </recommendedName>
</protein>
<evidence type="ECO:0000313" key="4">
    <source>
        <dbReference type="EMBL" id="KAF5950825.1"/>
    </source>
</evidence>
<organism evidence="4 5">
    <name type="scientific">Camellia sinensis</name>
    <name type="common">Tea plant</name>
    <name type="synonym">Thea sinensis</name>
    <dbReference type="NCBI Taxonomy" id="4442"/>
    <lineage>
        <taxon>Eukaryota</taxon>
        <taxon>Viridiplantae</taxon>
        <taxon>Streptophyta</taxon>
        <taxon>Embryophyta</taxon>
        <taxon>Tracheophyta</taxon>
        <taxon>Spermatophyta</taxon>
        <taxon>Magnoliopsida</taxon>
        <taxon>eudicotyledons</taxon>
        <taxon>Gunneridae</taxon>
        <taxon>Pentapetalae</taxon>
        <taxon>asterids</taxon>
        <taxon>Ericales</taxon>
        <taxon>Theaceae</taxon>
        <taxon>Camellia</taxon>
    </lineage>
</organism>
<keyword evidence="1" id="KW-0175">Coiled coil</keyword>
<dbReference type="InterPro" id="IPR006880">
    <property type="entry name" value="INO80B_C"/>
</dbReference>
<dbReference type="InterPro" id="IPR002156">
    <property type="entry name" value="RNaseH_domain"/>
</dbReference>
<feature type="compositionally biased region" description="Acidic residues" evidence="2">
    <location>
        <begin position="253"/>
        <end position="266"/>
    </location>
</feature>
<feature type="compositionally biased region" description="Basic and acidic residues" evidence="2">
    <location>
        <begin position="361"/>
        <end position="375"/>
    </location>
</feature>
<keyword evidence="5" id="KW-1185">Reference proteome</keyword>
<proteinExistence type="predicted"/>